<dbReference type="GO" id="GO:0005783">
    <property type="term" value="C:endoplasmic reticulum"/>
    <property type="evidence" value="ECO:0007669"/>
    <property type="project" value="TreeGrafter"/>
</dbReference>
<dbReference type="GO" id="GO:0000140">
    <property type="term" value="F:acylglycerone-phosphate reductase (NADP+) activity"/>
    <property type="evidence" value="ECO:0007669"/>
    <property type="project" value="TreeGrafter"/>
</dbReference>
<keyword evidence="6" id="KW-1185">Reference proteome</keyword>
<dbReference type="CDD" id="cd05374">
    <property type="entry name" value="17beta-HSD-like_SDR_c"/>
    <property type="match status" value="1"/>
</dbReference>
<dbReference type="Gene3D" id="3.40.50.720">
    <property type="entry name" value="NAD(P)-binding Rossmann-like Domain"/>
    <property type="match status" value="1"/>
</dbReference>
<evidence type="ECO:0000256" key="3">
    <source>
        <dbReference type="ARBA" id="ARBA00023002"/>
    </source>
</evidence>
<proteinExistence type="inferred from homology"/>
<dbReference type="PRINTS" id="PR00080">
    <property type="entry name" value="SDRFAMILY"/>
</dbReference>
<organism evidence="5 6">
    <name type="scientific">[Torrubiella] hemipterigena</name>
    <dbReference type="NCBI Taxonomy" id="1531966"/>
    <lineage>
        <taxon>Eukaryota</taxon>
        <taxon>Fungi</taxon>
        <taxon>Dikarya</taxon>
        <taxon>Ascomycota</taxon>
        <taxon>Pezizomycotina</taxon>
        <taxon>Sordariomycetes</taxon>
        <taxon>Hypocreomycetidae</taxon>
        <taxon>Hypocreales</taxon>
        <taxon>Clavicipitaceae</taxon>
        <taxon>Clavicipitaceae incertae sedis</taxon>
        <taxon>'Torrubiella' clade</taxon>
    </lineage>
</organism>
<name>A0A0A1TJ34_9HYPO</name>
<dbReference type="PANTHER" id="PTHR44169:SF6">
    <property type="entry name" value="NADPH-DEPENDENT 1-ACYLDIHYDROXYACETONE PHOSPHATE REDUCTASE"/>
    <property type="match status" value="1"/>
</dbReference>
<evidence type="ECO:0000256" key="1">
    <source>
        <dbReference type="ARBA" id="ARBA00006484"/>
    </source>
</evidence>
<dbReference type="GO" id="GO:0019433">
    <property type="term" value="P:triglyceride catabolic process"/>
    <property type="evidence" value="ECO:0007669"/>
    <property type="project" value="TreeGrafter"/>
</dbReference>
<dbReference type="InterPro" id="IPR036291">
    <property type="entry name" value="NAD(P)-bd_dom_sf"/>
</dbReference>
<sequence>MSTSKVVLITGCSDGGIGGTLAAQLAEQGHFVFATARNPAKVPPRLQDLDNVHILQLDVTDEESITAATTAVTKHGKGLDVLVNNAGLGYASPLLDVDIARAKSVHDAMVWGPLRMVHAFSDLLIASKGRIVNIGDACGQVYTPWIGTYSSAKAALHILSETLRLEMSPFGVHVGCIMTGTVATKLHANAPALSLPERSLYSGIAGTIGRWARGEAGPPGGSLDEYVASIIPDVVGRLTRKRGVVWRGANVGAVWFAATWLPTYIVDMLLLQNQGIDELTQLVLDKKAM</sequence>
<evidence type="ECO:0000313" key="5">
    <source>
        <dbReference type="EMBL" id="CEJ90645.1"/>
    </source>
</evidence>
<dbReference type="PRINTS" id="PR00081">
    <property type="entry name" value="GDHRDH"/>
</dbReference>
<dbReference type="InterPro" id="IPR002347">
    <property type="entry name" value="SDR_fam"/>
</dbReference>
<dbReference type="InterPro" id="IPR020904">
    <property type="entry name" value="Sc_DH/Rdtase_CS"/>
</dbReference>
<dbReference type="AlphaFoldDB" id="A0A0A1TJ34"/>
<protein>
    <submittedName>
        <fullName evidence="5">Uncharacterized protein</fullName>
    </submittedName>
</protein>
<dbReference type="Proteomes" id="UP000039046">
    <property type="component" value="Unassembled WGS sequence"/>
</dbReference>
<dbReference type="GO" id="GO:0006654">
    <property type="term" value="P:phosphatidic acid biosynthetic process"/>
    <property type="evidence" value="ECO:0007669"/>
    <property type="project" value="TreeGrafter"/>
</dbReference>
<accession>A0A0A1TJ34</accession>
<dbReference type="PROSITE" id="PS00061">
    <property type="entry name" value="ADH_SHORT"/>
    <property type="match status" value="1"/>
</dbReference>
<keyword evidence="2" id="KW-0521">NADP</keyword>
<dbReference type="EMBL" id="CDHN01000003">
    <property type="protein sequence ID" value="CEJ90645.1"/>
    <property type="molecule type" value="Genomic_DNA"/>
</dbReference>
<dbReference type="OrthoDB" id="2102561at2759"/>
<dbReference type="SUPFAM" id="SSF51735">
    <property type="entry name" value="NAD(P)-binding Rossmann-fold domains"/>
    <property type="match status" value="1"/>
</dbReference>
<comment type="similarity">
    <text evidence="1 4">Belongs to the short-chain dehydrogenases/reductases (SDR) family.</text>
</comment>
<dbReference type="STRING" id="1531966.A0A0A1TJ34"/>
<dbReference type="HOGENOM" id="CLU_010194_2_9_1"/>
<gene>
    <name evidence="5" type="ORF">VHEMI06413</name>
</gene>
<dbReference type="Pfam" id="PF00106">
    <property type="entry name" value="adh_short"/>
    <property type="match status" value="1"/>
</dbReference>
<dbReference type="GO" id="GO:0005811">
    <property type="term" value="C:lipid droplet"/>
    <property type="evidence" value="ECO:0007669"/>
    <property type="project" value="TreeGrafter"/>
</dbReference>
<evidence type="ECO:0000313" key="6">
    <source>
        <dbReference type="Proteomes" id="UP000039046"/>
    </source>
</evidence>
<evidence type="ECO:0000256" key="4">
    <source>
        <dbReference type="RuleBase" id="RU000363"/>
    </source>
</evidence>
<reference evidence="5 6" key="1">
    <citation type="journal article" date="2015" name="Genome Announc.">
        <title>Draft Genome Sequence and Gene Annotation of the Entomopathogenic Fungus Verticillium hemipterigenum.</title>
        <authorList>
            <person name="Horn F."/>
            <person name="Habel A."/>
            <person name="Scharf D.H."/>
            <person name="Dworschak J."/>
            <person name="Brakhage A.A."/>
            <person name="Guthke R."/>
            <person name="Hertweck C."/>
            <person name="Linde J."/>
        </authorList>
    </citation>
    <scope>NUCLEOTIDE SEQUENCE [LARGE SCALE GENOMIC DNA]</scope>
</reference>
<evidence type="ECO:0000256" key="2">
    <source>
        <dbReference type="ARBA" id="ARBA00022857"/>
    </source>
</evidence>
<dbReference type="GO" id="GO:0004806">
    <property type="term" value="F:triacylglycerol lipase activity"/>
    <property type="evidence" value="ECO:0007669"/>
    <property type="project" value="TreeGrafter"/>
</dbReference>
<keyword evidence="3" id="KW-0560">Oxidoreductase</keyword>
<dbReference type="PANTHER" id="PTHR44169">
    <property type="entry name" value="NADPH-DEPENDENT 1-ACYLDIHYDROXYACETONE PHOSPHATE REDUCTASE"/>
    <property type="match status" value="1"/>
</dbReference>